<proteinExistence type="predicted"/>
<protein>
    <submittedName>
        <fullName evidence="1">Uncharacterized protein</fullName>
    </submittedName>
</protein>
<dbReference type="EMBL" id="MU154841">
    <property type="protein sequence ID" value="KAF9486998.1"/>
    <property type="molecule type" value="Genomic_DNA"/>
</dbReference>
<sequence>MLAATERGDMMTYIAKRLSLPDSDLRPESIPLLLRAFEHSYPFTQNVVTALHHQRWFIQDVYREGWAGLHPGGPSDEDLDTAFDQYNDFLERSITVERRDPEWRDDLIWHTHQLMPDRYRCVYAIPDVQYKSWLIRDTVPMLQVIFKSSLTIFPVERAPMDTVRISLS</sequence>
<dbReference type="AlphaFoldDB" id="A0A9P6D8U0"/>
<accession>A0A9P6D8U0</accession>
<evidence type="ECO:0000313" key="1">
    <source>
        <dbReference type="EMBL" id="KAF9486998.1"/>
    </source>
</evidence>
<evidence type="ECO:0000313" key="2">
    <source>
        <dbReference type="Proteomes" id="UP000807025"/>
    </source>
</evidence>
<dbReference type="Proteomes" id="UP000807025">
    <property type="component" value="Unassembled WGS sequence"/>
</dbReference>
<reference evidence="1" key="1">
    <citation type="submission" date="2020-11" db="EMBL/GenBank/DDBJ databases">
        <authorList>
            <consortium name="DOE Joint Genome Institute"/>
            <person name="Ahrendt S."/>
            <person name="Riley R."/>
            <person name="Andreopoulos W."/>
            <person name="Labutti K."/>
            <person name="Pangilinan J."/>
            <person name="Ruiz-Duenas F.J."/>
            <person name="Barrasa J.M."/>
            <person name="Sanchez-Garcia M."/>
            <person name="Camarero S."/>
            <person name="Miyauchi S."/>
            <person name="Serrano A."/>
            <person name="Linde D."/>
            <person name="Babiker R."/>
            <person name="Drula E."/>
            <person name="Ayuso-Fernandez I."/>
            <person name="Pacheco R."/>
            <person name="Padilla G."/>
            <person name="Ferreira P."/>
            <person name="Barriuso J."/>
            <person name="Kellner H."/>
            <person name="Castanera R."/>
            <person name="Alfaro M."/>
            <person name="Ramirez L."/>
            <person name="Pisabarro A.G."/>
            <person name="Kuo A."/>
            <person name="Tritt A."/>
            <person name="Lipzen A."/>
            <person name="He G."/>
            <person name="Yan M."/>
            <person name="Ng V."/>
            <person name="Cullen D."/>
            <person name="Martin F."/>
            <person name="Rosso M.-N."/>
            <person name="Henrissat B."/>
            <person name="Hibbett D."/>
            <person name="Martinez A.T."/>
            <person name="Grigoriev I.V."/>
        </authorList>
    </citation>
    <scope>NUCLEOTIDE SEQUENCE</scope>
    <source>
        <strain evidence="1">ATCC 90797</strain>
    </source>
</reference>
<organism evidence="1 2">
    <name type="scientific">Pleurotus eryngii</name>
    <name type="common">Boletus of the steppes</name>
    <dbReference type="NCBI Taxonomy" id="5323"/>
    <lineage>
        <taxon>Eukaryota</taxon>
        <taxon>Fungi</taxon>
        <taxon>Dikarya</taxon>
        <taxon>Basidiomycota</taxon>
        <taxon>Agaricomycotina</taxon>
        <taxon>Agaricomycetes</taxon>
        <taxon>Agaricomycetidae</taxon>
        <taxon>Agaricales</taxon>
        <taxon>Pleurotineae</taxon>
        <taxon>Pleurotaceae</taxon>
        <taxon>Pleurotus</taxon>
    </lineage>
</organism>
<name>A0A9P6D8U0_PLEER</name>
<dbReference type="OrthoDB" id="2684236at2759"/>
<keyword evidence="2" id="KW-1185">Reference proteome</keyword>
<comment type="caution">
    <text evidence="1">The sequence shown here is derived from an EMBL/GenBank/DDBJ whole genome shotgun (WGS) entry which is preliminary data.</text>
</comment>
<gene>
    <name evidence="1" type="ORF">BDN71DRAFT_759556</name>
</gene>